<protein>
    <submittedName>
        <fullName evidence="7">Uncharacterized protein LOC111024593</fullName>
    </submittedName>
</protein>
<dbReference type="PANTHER" id="PTHR31973:SF187">
    <property type="entry name" value="MUTATOR TRANSPOSASE MUDRA PROTEIN"/>
    <property type="match status" value="1"/>
</dbReference>
<keyword evidence="3" id="KW-0862">Zinc</keyword>
<evidence type="ECO:0000313" key="7">
    <source>
        <dbReference type="RefSeq" id="XP_022157996.1"/>
    </source>
</evidence>
<dbReference type="KEGG" id="mcha:111024593"/>
<dbReference type="GO" id="GO:0008270">
    <property type="term" value="F:zinc ion binding"/>
    <property type="evidence" value="ECO:0007669"/>
    <property type="project" value="UniProtKB-KW"/>
</dbReference>
<proteinExistence type="predicted"/>
<evidence type="ECO:0000256" key="2">
    <source>
        <dbReference type="ARBA" id="ARBA00022771"/>
    </source>
</evidence>
<dbReference type="OrthoDB" id="1895122at2759"/>
<dbReference type="Pfam" id="PF04434">
    <property type="entry name" value="SWIM"/>
    <property type="match status" value="1"/>
</dbReference>
<dbReference type="AlphaFoldDB" id="A0A6J1DZQ9"/>
<feature type="domain" description="SWIM-type" evidence="5">
    <location>
        <begin position="266"/>
        <end position="307"/>
    </location>
</feature>
<reference evidence="7" key="1">
    <citation type="submission" date="2025-08" db="UniProtKB">
        <authorList>
            <consortium name="RefSeq"/>
        </authorList>
    </citation>
    <scope>IDENTIFICATION</scope>
    <source>
        <strain evidence="7">OHB3-1</strain>
    </source>
</reference>
<evidence type="ECO:0000313" key="6">
    <source>
        <dbReference type="Proteomes" id="UP000504603"/>
    </source>
</evidence>
<dbReference type="InterPro" id="IPR007527">
    <property type="entry name" value="Znf_SWIM"/>
</dbReference>
<dbReference type="PROSITE" id="PS50966">
    <property type="entry name" value="ZF_SWIM"/>
    <property type="match status" value="1"/>
</dbReference>
<dbReference type="GeneID" id="111024593"/>
<sequence length="381" mass="43525">MIDTVNDDHKQASNWVVANLIKDRVAGTGRIYKIKHIKEDVRKEFGVNISYDKAHRARELASAIVRGRPEDSYMHLHAYNEAIKIENPCAIFHIETEGSLNFKYLFMALGASIRGFQPITRRVIMVDGTHLKGKFRGVILIGVAMDGNNQIYPLAFGIVDNESDASWKWFMKNLKDMIGHPPELVFISDRHDATYVYRKSQFTYYWNQILSVGSGSLAKYLQEIGVERWARCYQVGRRYENMTTNSAESFEKSHRYTVKSVDWCMFHVEDGGLDGKADLNARTCTCMEFQYMGIPCSHAIAVARHKNINCHTLIDPCYSVDSLIGAYAEPILPVGHMSEWKRPVDYQPIPIQPPELVKHAGRRRTQQITSTGERRVVNKCS</sequence>
<gene>
    <name evidence="7" type="primary">LOC111024593</name>
</gene>
<dbReference type="SMART" id="SM00575">
    <property type="entry name" value="ZnF_PMZ"/>
    <property type="match status" value="1"/>
</dbReference>
<dbReference type="PANTHER" id="PTHR31973">
    <property type="entry name" value="POLYPROTEIN, PUTATIVE-RELATED"/>
    <property type="match status" value="1"/>
</dbReference>
<dbReference type="Proteomes" id="UP000504603">
    <property type="component" value="Unplaced"/>
</dbReference>
<name>A0A6J1DZQ9_MOMCH</name>
<keyword evidence="2 4" id="KW-0863">Zinc-finger</keyword>
<accession>A0A6J1DZQ9</accession>
<dbReference type="InterPro" id="IPR018289">
    <property type="entry name" value="MULE_transposase_dom"/>
</dbReference>
<dbReference type="Pfam" id="PF10551">
    <property type="entry name" value="MULE"/>
    <property type="match status" value="1"/>
</dbReference>
<evidence type="ECO:0000256" key="3">
    <source>
        <dbReference type="ARBA" id="ARBA00022833"/>
    </source>
</evidence>
<keyword evidence="1" id="KW-0479">Metal-binding</keyword>
<dbReference type="InterPro" id="IPR006564">
    <property type="entry name" value="Znf_PMZ"/>
</dbReference>
<evidence type="ECO:0000256" key="4">
    <source>
        <dbReference type="PROSITE-ProRule" id="PRU00325"/>
    </source>
</evidence>
<evidence type="ECO:0000259" key="5">
    <source>
        <dbReference type="PROSITE" id="PS50966"/>
    </source>
</evidence>
<keyword evidence="6" id="KW-1185">Reference proteome</keyword>
<dbReference type="RefSeq" id="XP_022157996.1">
    <property type="nucleotide sequence ID" value="XM_022302304.1"/>
</dbReference>
<evidence type="ECO:0000256" key="1">
    <source>
        <dbReference type="ARBA" id="ARBA00022723"/>
    </source>
</evidence>
<organism evidence="6 7">
    <name type="scientific">Momordica charantia</name>
    <name type="common">Bitter gourd</name>
    <name type="synonym">Balsam pear</name>
    <dbReference type="NCBI Taxonomy" id="3673"/>
    <lineage>
        <taxon>Eukaryota</taxon>
        <taxon>Viridiplantae</taxon>
        <taxon>Streptophyta</taxon>
        <taxon>Embryophyta</taxon>
        <taxon>Tracheophyta</taxon>
        <taxon>Spermatophyta</taxon>
        <taxon>Magnoliopsida</taxon>
        <taxon>eudicotyledons</taxon>
        <taxon>Gunneridae</taxon>
        <taxon>Pentapetalae</taxon>
        <taxon>rosids</taxon>
        <taxon>fabids</taxon>
        <taxon>Cucurbitales</taxon>
        <taxon>Cucurbitaceae</taxon>
        <taxon>Momordiceae</taxon>
        <taxon>Momordica</taxon>
    </lineage>
</organism>